<feature type="non-terminal residue" evidence="6">
    <location>
        <position position="82"/>
    </location>
</feature>
<dbReference type="EMBL" id="QXFZ01000920">
    <property type="protein sequence ID" value="KAE9101254.1"/>
    <property type="molecule type" value="Genomic_DNA"/>
</dbReference>
<evidence type="ECO:0000313" key="13">
    <source>
        <dbReference type="Proteomes" id="UP000440732"/>
    </source>
</evidence>
<name>A0A6A3XI29_9STRA</name>
<evidence type="ECO:0000313" key="11">
    <source>
        <dbReference type="Proteomes" id="UP000437068"/>
    </source>
</evidence>
<feature type="chain" id="PRO_5036380878" description="RxLR effector protein" evidence="2">
    <location>
        <begin position="20"/>
        <end position="82"/>
    </location>
</feature>
<keyword evidence="2" id="KW-0732">Signal</keyword>
<evidence type="ECO:0000313" key="14">
    <source>
        <dbReference type="Proteomes" id="UP000441208"/>
    </source>
</evidence>
<evidence type="ECO:0000313" key="12">
    <source>
        <dbReference type="Proteomes" id="UP000440367"/>
    </source>
</evidence>
<dbReference type="Proteomes" id="UP000440732">
    <property type="component" value="Unassembled WGS sequence"/>
</dbReference>
<protein>
    <recommendedName>
        <fullName evidence="15">RxLR effector protein</fullName>
    </recommendedName>
</protein>
<dbReference type="Proteomes" id="UP000433483">
    <property type="component" value="Unassembled WGS sequence"/>
</dbReference>
<evidence type="ECO:0000313" key="5">
    <source>
        <dbReference type="EMBL" id="KAE9139588.1"/>
    </source>
</evidence>
<comment type="caution">
    <text evidence="6">The sequence shown here is derived from an EMBL/GenBank/DDBJ whole genome shotgun (WGS) entry which is preliminary data.</text>
</comment>
<evidence type="ECO:0000313" key="9">
    <source>
        <dbReference type="Proteomes" id="UP000429523"/>
    </source>
</evidence>
<dbReference type="EMBL" id="QXGD01000960">
    <property type="protein sequence ID" value="KAE9219001.1"/>
    <property type="molecule type" value="Genomic_DNA"/>
</dbReference>
<keyword evidence="10" id="KW-1185">Reference proteome</keyword>
<reference evidence="9 10" key="1">
    <citation type="submission" date="2018-08" db="EMBL/GenBank/DDBJ databases">
        <title>Genomic investigation of the strawberry pathogen Phytophthora fragariae indicates pathogenicity is determined by transcriptional variation in three key races.</title>
        <authorList>
            <person name="Adams T.M."/>
            <person name="Armitage A.D."/>
            <person name="Sobczyk M.K."/>
            <person name="Bates H.J."/>
            <person name="Dunwell J.M."/>
            <person name="Nellist C.F."/>
            <person name="Harrison R.J."/>
        </authorList>
    </citation>
    <scope>NUCLEOTIDE SEQUENCE [LARGE SCALE GENOMIC DNA]</scope>
    <source>
        <strain evidence="8 11">A4</strain>
        <strain evidence="7 12">BC-1</strain>
        <strain evidence="6 10">NOV-27</strain>
        <strain evidence="5 13">NOV-5</strain>
        <strain evidence="4 14">NOV-71</strain>
        <strain evidence="3 9">NOV-9</strain>
    </source>
</reference>
<evidence type="ECO:0008006" key="15">
    <source>
        <dbReference type="Google" id="ProtNLM"/>
    </source>
</evidence>
<dbReference type="Proteomes" id="UP000441208">
    <property type="component" value="Unassembled WGS sequence"/>
</dbReference>
<evidence type="ECO:0000313" key="7">
    <source>
        <dbReference type="EMBL" id="KAE9219001.1"/>
    </source>
</evidence>
<feature type="signal peptide" evidence="2">
    <location>
        <begin position="1"/>
        <end position="19"/>
    </location>
</feature>
<accession>A0A6A3XI29</accession>
<feature type="region of interest" description="Disordered" evidence="1">
    <location>
        <begin position="59"/>
        <end position="82"/>
    </location>
</feature>
<dbReference type="Proteomes" id="UP000440367">
    <property type="component" value="Unassembled WGS sequence"/>
</dbReference>
<evidence type="ECO:0000313" key="8">
    <source>
        <dbReference type="EMBL" id="KAE9301848.1"/>
    </source>
</evidence>
<dbReference type="AlphaFoldDB" id="A0A6A3XI29"/>
<sequence>MLLVLLAARCTFLARCVVGALRRRRVADGVCATAPAPHFRIRIRFPATSAALAVPLHFTTSTPHQHPRPTSAMPRRHPAWDE</sequence>
<evidence type="ECO:0000313" key="4">
    <source>
        <dbReference type="EMBL" id="KAE9101254.1"/>
    </source>
</evidence>
<gene>
    <name evidence="8" type="ORF">PF001_g14268</name>
    <name evidence="7" type="ORF">PF002_g16331</name>
    <name evidence="6" type="ORF">PF005_g14618</name>
    <name evidence="5" type="ORF">PF006_g13711</name>
    <name evidence="4" type="ORF">PF007_g15211</name>
    <name evidence="3" type="ORF">PF009_g16112</name>
</gene>
<evidence type="ECO:0000256" key="1">
    <source>
        <dbReference type="SAM" id="MobiDB-lite"/>
    </source>
</evidence>
<dbReference type="Proteomes" id="UP000429523">
    <property type="component" value="Unassembled WGS sequence"/>
</dbReference>
<dbReference type="EMBL" id="QXGA01000827">
    <property type="protein sequence ID" value="KAE9139588.1"/>
    <property type="molecule type" value="Genomic_DNA"/>
</dbReference>
<organism evidence="6 10">
    <name type="scientific">Phytophthora fragariae</name>
    <dbReference type="NCBI Taxonomy" id="53985"/>
    <lineage>
        <taxon>Eukaryota</taxon>
        <taxon>Sar</taxon>
        <taxon>Stramenopiles</taxon>
        <taxon>Oomycota</taxon>
        <taxon>Peronosporomycetes</taxon>
        <taxon>Peronosporales</taxon>
        <taxon>Peronosporaceae</taxon>
        <taxon>Phytophthora</taxon>
    </lineage>
</organism>
<proteinExistence type="predicted"/>
<dbReference type="EMBL" id="QXGB01000871">
    <property type="protein sequence ID" value="KAE9202323.1"/>
    <property type="molecule type" value="Genomic_DNA"/>
</dbReference>
<evidence type="ECO:0000256" key="2">
    <source>
        <dbReference type="SAM" id="SignalP"/>
    </source>
</evidence>
<evidence type="ECO:0000313" key="3">
    <source>
        <dbReference type="EMBL" id="KAE8933902.1"/>
    </source>
</evidence>
<evidence type="ECO:0000313" key="6">
    <source>
        <dbReference type="EMBL" id="KAE9202323.1"/>
    </source>
</evidence>
<dbReference type="EMBL" id="QXGE01000878">
    <property type="protein sequence ID" value="KAE9301848.1"/>
    <property type="molecule type" value="Genomic_DNA"/>
</dbReference>
<evidence type="ECO:0000313" key="10">
    <source>
        <dbReference type="Proteomes" id="UP000433483"/>
    </source>
</evidence>
<dbReference type="Proteomes" id="UP000437068">
    <property type="component" value="Unassembled WGS sequence"/>
</dbReference>
<dbReference type="EMBL" id="QXGF01000964">
    <property type="protein sequence ID" value="KAE8933902.1"/>
    <property type="molecule type" value="Genomic_DNA"/>
</dbReference>